<dbReference type="InterPro" id="IPR005021">
    <property type="entry name" value="Terminase_largesu-like"/>
</dbReference>
<dbReference type="Proteomes" id="UP000033166">
    <property type="component" value="Chromosome I"/>
</dbReference>
<accession>A0A0D6DWE6</accession>
<organism evidence="3 4">
    <name type="scientific">Pseudolactococcus piscium MKFS47</name>
    <dbReference type="NCBI Taxonomy" id="297352"/>
    <lineage>
        <taxon>Bacteria</taxon>
        <taxon>Bacillati</taxon>
        <taxon>Bacillota</taxon>
        <taxon>Bacilli</taxon>
        <taxon>Lactobacillales</taxon>
        <taxon>Streptococcaceae</taxon>
        <taxon>Pseudolactococcus</taxon>
    </lineage>
</organism>
<dbReference type="HOGENOM" id="CLU_026632_5_0_9"/>
<dbReference type="Gene3D" id="3.40.50.300">
    <property type="entry name" value="P-loop containing nucleotide triphosphate hydrolases"/>
    <property type="match status" value="1"/>
</dbReference>
<dbReference type="EMBL" id="LN774769">
    <property type="protein sequence ID" value="CEN27810.1"/>
    <property type="molecule type" value="Genomic_DNA"/>
</dbReference>
<dbReference type="KEGG" id="lpk:LACPI_0610"/>
<evidence type="ECO:0000259" key="1">
    <source>
        <dbReference type="Pfam" id="PF03354"/>
    </source>
</evidence>
<protein>
    <submittedName>
        <fullName evidence="3">Phage terminase large subunit</fullName>
    </submittedName>
</protein>
<dbReference type="InterPro" id="IPR046461">
    <property type="entry name" value="TerL_ATPase"/>
</dbReference>
<dbReference type="AlphaFoldDB" id="A0A0D6DWE6"/>
<dbReference type="Pfam" id="PF20441">
    <property type="entry name" value="TerL_nuclease"/>
    <property type="match status" value="1"/>
</dbReference>
<name>A0A0D6DWE6_9LACT</name>
<proteinExistence type="predicted"/>
<dbReference type="InterPro" id="IPR046462">
    <property type="entry name" value="TerL_nuclease"/>
</dbReference>
<gene>
    <name evidence="3" type="ORF">LACPI_0610</name>
</gene>
<dbReference type="Pfam" id="PF03354">
    <property type="entry name" value="TerL_ATPase"/>
    <property type="match status" value="1"/>
</dbReference>
<dbReference type="GO" id="GO:0004519">
    <property type="term" value="F:endonuclease activity"/>
    <property type="evidence" value="ECO:0007669"/>
    <property type="project" value="InterPro"/>
</dbReference>
<reference evidence="4" key="1">
    <citation type="submission" date="2015-01" db="EMBL/GenBank/DDBJ databases">
        <authorList>
            <person name="Andreevskaya M."/>
        </authorList>
    </citation>
    <scope>NUCLEOTIDE SEQUENCE [LARGE SCALE GENOMIC DNA]</scope>
    <source>
        <strain evidence="4">MKFS47</strain>
    </source>
</reference>
<feature type="domain" description="Terminase large subunit-like ATPase" evidence="1">
    <location>
        <begin position="89"/>
        <end position="269"/>
    </location>
</feature>
<sequence>MDITNIKSPHFQTALQFSNDLISGKKVANLEQIQACQRFLDDLERDDLDFKSNQFDFAIDLIQGTIFPEKGENVDGTSARLNPIKLTRWEIFVTVNLFGFFIKNTNIRRYQEVLLFLPRKSGKTTFVASLTWAKSLIDADSGATTYIVANSLSQAKVSFNFIQHNLNLEHNKNKFKPKMRANNQEHSINCDIGQGHIEIRAIGADEKYLDGLIANTIIADEVHAFKRPKRYTLMKDAMKSYSGSRMLLAVSTAGDSIGCFLDERVELLKKVLNKTIKDVQKYDRYFIYLCTAPRDNKGNFLNPISNEITEIDDPQLIEAVNPSAGETISLDLLVNDAKIALDSDEGTRNEFKNKTLNVFTTSSQSFFDIDEFKYSDSLYNFSIDDLLKLNLTWYGFADLSVLHDLSASGIYANYKFKTKDENNNTITKDIDIVITQAFFPLKLAIAKAQESNMPLQEWESEGWATLSNTEVVQSSDIAGWFVDMRARGFKIKQVNYDRKSAMEFTLIMKSEKFKLKDASQMPSLKTIGIRRIENKVKNGEFYYLHNRSYEYCVSNVKADEIYNGWLKMNKISKNMKIDIFDASTFGATALLEDMENKAKVKNILK</sequence>
<evidence type="ECO:0000313" key="3">
    <source>
        <dbReference type="EMBL" id="CEN27810.1"/>
    </source>
</evidence>
<dbReference type="PANTHER" id="PTHR41287:SF1">
    <property type="entry name" value="PROTEIN YMFN"/>
    <property type="match status" value="1"/>
</dbReference>
<evidence type="ECO:0000259" key="2">
    <source>
        <dbReference type="Pfam" id="PF20441"/>
    </source>
</evidence>
<dbReference type="InterPro" id="IPR027417">
    <property type="entry name" value="P-loop_NTPase"/>
</dbReference>
<evidence type="ECO:0000313" key="4">
    <source>
        <dbReference type="Proteomes" id="UP000033166"/>
    </source>
</evidence>
<dbReference type="PANTHER" id="PTHR41287">
    <property type="match status" value="1"/>
</dbReference>
<feature type="domain" description="Terminase large subunit-like endonuclease" evidence="2">
    <location>
        <begin position="310"/>
        <end position="582"/>
    </location>
</feature>
<dbReference type="RefSeq" id="WP_047915041.1">
    <property type="nucleotide sequence ID" value="NZ_LN774769.1"/>
</dbReference>